<dbReference type="EMBL" id="LO017727">
    <property type="protein sequence ID" value="CRH04508.1"/>
    <property type="molecule type" value="Genomic_DNA"/>
</dbReference>
<feature type="transmembrane region" description="Helical" evidence="1">
    <location>
        <begin position="27"/>
        <end position="48"/>
    </location>
</feature>
<keyword evidence="1" id="KW-0812">Transmembrane</keyword>
<feature type="transmembrane region" description="Helical" evidence="1">
    <location>
        <begin position="68"/>
        <end position="91"/>
    </location>
</feature>
<dbReference type="InterPro" id="IPR007462">
    <property type="entry name" value="COV1-like"/>
</dbReference>
<organism evidence="2">
    <name type="scientific">Magnetococcus massalia (strain MO-1)</name>
    <dbReference type="NCBI Taxonomy" id="451514"/>
    <lineage>
        <taxon>Bacteria</taxon>
        <taxon>Pseudomonadati</taxon>
        <taxon>Pseudomonadota</taxon>
        <taxon>Magnetococcia</taxon>
        <taxon>Magnetococcales</taxon>
        <taxon>Magnetococcaceae</taxon>
        <taxon>Magnetococcus</taxon>
    </lineage>
</organism>
<dbReference type="AlphaFoldDB" id="A0A1S7LD87"/>
<dbReference type="PANTHER" id="PTHR31876">
    <property type="entry name" value="COV-LIKE PROTEIN 1"/>
    <property type="match status" value="1"/>
</dbReference>
<gene>
    <name evidence="2" type="ORF">MAGMO_0295</name>
</gene>
<keyword evidence="1" id="KW-1133">Transmembrane helix</keyword>
<sequence length="242" mass="26990">MDHSPDQARLERSTVWKRLRVRLRRSFITGLLVVLPLGVTLFVIHLLVRTADQLLGYLPEPWQPVNWLPFPLPGLGVLLSLLLILLAGMAVRHWLGEWFVQRSELLLSAIPLVRNLHVAVKQFVETLLGRRSRSFRNVVLLEYPRRGLYAIGFVTSSGAGEVQAKLDHPVYHIFLPTTPNPTSGVLLFVPQDEVIALDMSVEEGLKLVISGGLVVPPWAQPVEEGAEGASPLRVEKEREGSV</sequence>
<evidence type="ECO:0000313" key="2">
    <source>
        <dbReference type="EMBL" id="CRH04508.1"/>
    </source>
</evidence>
<reference evidence="2" key="1">
    <citation type="submission" date="2015-04" db="EMBL/GenBank/DDBJ databases">
        <authorList>
            <person name="Syromyatnikov M.Y."/>
            <person name="Popov V.N."/>
        </authorList>
    </citation>
    <scope>NUCLEOTIDE SEQUENCE</scope>
    <source>
        <strain evidence="2">MO-1</strain>
    </source>
</reference>
<dbReference type="Pfam" id="PF04367">
    <property type="entry name" value="DUF502"/>
    <property type="match status" value="1"/>
</dbReference>
<evidence type="ECO:0008006" key="3">
    <source>
        <dbReference type="Google" id="ProtNLM"/>
    </source>
</evidence>
<keyword evidence="1" id="KW-0472">Membrane</keyword>
<proteinExistence type="predicted"/>
<accession>A0A1S7LD87</accession>
<name>A0A1S7LD87_MAGMO</name>
<protein>
    <recommendedName>
        <fullName evidence="3">DUF502 domain-containing protein</fullName>
    </recommendedName>
</protein>
<evidence type="ECO:0000256" key="1">
    <source>
        <dbReference type="SAM" id="Phobius"/>
    </source>
</evidence>
<dbReference type="PANTHER" id="PTHR31876:SF26">
    <property type="entry name" value="PROTEIN LIKE COV 2"/>
    <property type="match status" value="1"/>
</dbReference>